<evidence type="ECO:0000256" key="9">
    <source>
        <dbReference type="ARBA" id="ARBA00025772"/>
    </source>
</evidence>
<dbReference type="GO" id="GO:0015627">
    <property type="term" value="C:type II protein secretion system complex"/>
    <property type="evidence" value="ECO:0007669"/>
    <property type="project" value="InterPro"/>
</dbReference>
<dbReference type="PROSITE" id="PS00409">
    <property type="entry name" value="PROKAR_NTER_METHYL"/>
    <property type="match status" value="1"/>
</dbReference>
<organism evidence="13 14">
    <name type="scientific">Cupriavidus oxalaticus</name>
    <dbReference type="NCBI Taxonomy" id="96344"/>
    <lineage>
        <taxon>Bacteria</taxon>
        <taxon>Pseudomonadati</taxon>
        <taxon>Pseudomonadota</taxon>
        <taxon>Betaproteobacteria</taxon>
        <taxon>Burkholderiales</taxon>
        <taxon>Burkholderiaceae</taxon>
        <taxon>Cupriavidus</taxon>
    </lineage>
</organism>
<evidence type="ECO:0000256" key="2">
    <source>
        <dbReference type="ARBA" id="ARBA00021549"/>
    </source>
</evidence>
<comment type="similarity">
    <text evidence="9">Belongs to the GSP H family.</text>
</comment>
<dbReference type="InterPro" id="IPR022346">
    <property type="entry name" value="T2SS_GspH"/>
</dbReference>
<proteinExistence type="inferred from homology"/>
<feature type="transmembrane region" description="Helical" evidence="11">
    <location>
        <begin position="40"/>
        <end position="63"/>
    </location>
</feature>
<evidence type="ECO:0000313" key="13">
    <source>
        <dbReference type="EMBL" id="QEZ47492.1"/>
    </source>
</evidence>
<dbReference type="RefSeq" id="WP_151072350.1">
    <property type="nucleotide sequence ID" value="NZ_CP032519.1"/>
</dbReference>
<evidence type="ECO:0000256" key="1">
    <source>
        <dbReference type="ARBA" id="ARBA00004377"/>
    </source>
</evidence>
<dbReference type="Proteomes" id="UP000325743">
    <property type="component" value="Chromosome 2"/>
</dbReference>
<feature type="domain" description="General secretion pathway GspH" evidence="12">
    <location>
        <begin position="78"/>
        <end position="200"/>
    </location>
</feature>
<dbReference type="AlphaFoldDB" id="A0A5P3VQ31"/>
<dbReference type="GO" id="GO:0015628">
    <property type="term" value="P:protein secretion by the type II secretion system"/>
    <property type="evidence" value="ECO:0007669"/>
    <property type="project" value="InterPro"/>
</dbReference>
<dbReference type="NCBIfam" id="TIGR02532">
    <property type="entry name" value="IV_pilin_GFxxxE"/>
    <property type="match status" value="1"/>
</dbReference>
<dbReference type="GO" id="GO:0005886">
    <property type="term" value="C:plasma membrane"/>
    <property type="evidence" value="ECO:0007669"/>
    <property type="project" value="UniProtKB-SubCell"/>
</dbReference>
<evidence type="ECO:0000256" key="10">
    <source>
        <dbReference type="ARBA" id="ARBA00030775"/>
    </source>
</evidence>
<dbReference type="SUPFAM" id="SSF54523">
    <property type="entry name" value="Pili subunits"/>
    <property type="match status" value="1"/>
</dbReference>
<evidence type="ECO:0000256" key="11">
    <source>
        <dbReference type="SAM" id="Phobius"/>
    </source>
</evidence>
<keyword evidence="7 11" id="KW-1133">Transmembrane helix</keyword>
<dbReference type="Gene3D" id="3.55.40.10">
    <property type="entry name" value="minor pseudopilin epsh domain"/>
    <property type="match status" value="1"/>
</dbReference>
<reference evidence="13 14" key="1">
    <citation type="submission" date="2018-09" db="EMBL/GenBank/DDBJ databases">
        <title>Complete genome sequence of Cupriavidus oxalaticus T2, a bacterium capable of phenol tolerance and degradation.</title>
        <authorList>
            <person name="Yan J."/>
        </authorList>
    </citation>
    <scope>NUCLEOTIDE SEQUENCE [LARGE SCALE GENOMIC DNA]</scope>
    <source>
        <strain evidence="13 14">T2</strain>
    </source>
</reference>
<evidence type="ECO:0000256" key="8">
    <source>
        <dbReference type="ARBA" id="ARBA00023136"/>
    </source>
</evidence>
<keyword evidence="6 11" id="KW-0812">Transmembrane</keyword>
<gene>
    <name evidence="13" type="ORF">D2917_25555</name>
</gene>
<evidence type="ECO:0000256" key="7">
    <source>
        <dbReference type="ARBA" id="ARBA00022989"/>
    </source>
</evidence>
<keyword evidence="4" id="KW-0488">Methylation</keyword>
<evidence type="ECO:0000256" key="6">
    <source>
        <dbReference type="ARBA" id="ARBA00022692"/>
    </source>
</evidence>
<keyword evidence="3" id="KW-1003">Cell membrane</keyword>
<dbReference type="Pfam" id="PF07963">
    <property type="entry name" value="N_methyl"/>
    <property type="match status" value="1"/>
</dbReference>
<evidence type="ECO:0000259" key="12">
    <source>
        <dbReference type="Pfam" id="PF12019"/>
    </source>
</evidence>
<dbReference type="Pfam" id="PF12019">
    <property type="entry name" value="GspH"/>
    <property type="match status" value="1"/>
</dbReference>
<name>A0A5P3VQ31_9BURK</name>
<evidence type="ECO:0000256" key="4">
    <source>
        <dbReference type="ARBA" id="ARBA00022481"/>
    </source>
</evidence>
<comment type="subcellular location">
    <subcellularLocation>
        <location evidence="1">Cell inner membrane</location>
        <topology evidence="1">Single-pass membrane protein</topology>
    </subcellularLocation>
</comment>
<evidence type="ECO:0000313" key="14">
    <source>
        <dbReference type="Proteomes" id="UP000325743"/>
    </source>
</evidence>
<accession>A0A5P3VQ31</accession>
<dbReference type="InterPro" id="IPR045584">
    <property type="entry name" value="Pilin-like"/>
</dbReference>
<dbReference type="InterPro" id="IPR012902">
    <property type="entry name" value="N_methyl_site"/>
</dbReference>
<protein>
    <recommendedName>
        <fullName evidence="2">Type II secretion system protein H</fullName>
    </recommendedName>
    <alternativeName>
        <fullName evidence="10">General secretion pathway protein H</fullName>
    </alternativeName>
</protein>
<keyword evidence="5" id="KW-0997">Cell inner membrane</keyword>
<sequence>MGSPIRTRAAGCGGRSPFARAHCAGIDGARAPLRARARPASGFTLIELMAVIALIAITTSIAIPSFQRFLERARADAAAAEVAGLFSLARSEAIRRNVPVTICRATTATSTVCAQDAQADWGGRWLVFQDTDNDQVRAAGEEIIRMRDAGNGLSLLLAAPVQAIQVSARGFLSADGALALRVASSGADARVLNICVSHAGRIDQRTAACS</sequence>
<evidence type="ECO:0000256" key="3">
    <source>
        <dbReference type="ARBA" id="ARBA00022475"/>
    </source>
</evidence>
<keyword evidence="8 11" id="KW-0472">Membrane</keyword>
<evidence type="ECO:0000256" key="5">
    <source>
        <dbReference type="ARBA" id="ARBA00022519"/>
    </source>
</evidence>
<dbReference type="EMBL" id="CP032519">
    <property type="protein sequence ID" value="QEZ47492.1"/>
    <property type="molecule type" value="Genomic_DNA"/>
</dbReference>